<evidence type="ECO:0000256" key="1">
    <source>
        <dbReference type="ARBA" id="ARBA00010333"/>
    </source>
</evidence>
<dbReference type="Proteomes" id="UP000467322">
    <property type="component" value="Unassembled WGS sequence"/>
</dbReference>
<dbReference type="RefSeq" id="WP_161352435.1">
    <property type="nucleotide sequence ID" value="NZ_WTUX01000019.1"/>
</dbReference>
<feature type="domain" description="Solute-binding protein family 3/N-terminal" evidence="5">
    <location>
        <begin position="39"/>
        <end position="268"/>
    </location>
</feature>
<organism evidence="6 7">
    <name type="scientific">Maritimibacter harenae</name>
    <dbReference type="NCBI Taxonomy" id="2606218"/>
    <lineage>
        <taxon>Bacteria</taxon>
        <taxon>Pseudomonadati</taxon>
        <taxon>Pseudomonadota</taxon>
        <taxon>Alphaproteobacteria</taxon>
        <taxon>Rhodobacterales</taxon>
        <taxon>Roseobacteraceae</taxon>
        <taxon>Maritimibacter</taxon>
    </lineage>
</organism>
<gene>
    <name evidence="6" type="ORF">GQE99_14890</name>
</gene>
<evidence type="ECO:0000313" key="6">
    <source>
        <dbReference type="EMBL" id="MZR14304.1"/>
    </source>
</evidence>
<keyword evidence="7" id="KW-1185">Reference proteome</keyword>
<dbReference type="SUPFAM" id="SSF53850">
    <property type="entry name" value="Periplasmic binding protein-like II"/>
    <property type="match status" value="1"/>
</dbReference>
<dbReference type="InterPro" id="IPR051455">
    <property type="entry name" value="Bact_solute-bind_prot3"/>
</dbReference>
<reference evidence="6 7" key="1">
    <citation type="submission" date="2019-12" db="EMBL/GenBank/DDBJ databases">
        <title>Maritimibacter sp. nov. sp. isolated from sea sand.</title>
        <authorList>
            <person name="Kim J."/>
            <person name="Jeong S.E."/>
            <person name="Jung H.S."/>
            <person name="Jeon C.O."/>
        </authorList>
    </citation>
    <scope>NUCLEOTIDE SEQUENCE [LARGE SCALE GENOMIC DNA]</scope>
    <source>
        <strain evidence="6 7">DP07</strain>
    </source>
</reference>
<evidence type="ECO:0000313" key="7">
    <source>
        <dbReference type="Proteomes" id="UP000467322"/>
    </source>
</evidence>
<comment type="similarity">
    <text evidence="1">Belongs to the bacterial solute-binding protein 3 family.</text>
</comment>
<evidence type="ECO:0000259" key="5">
    <source>
        <dbReference type="SMART" id="SM00062"/>
    </source>
</evidence>
<feature type="signal peptide" evidence="4">
    <location>
        <begin position="1"/>
        <end position="22"/>
    </location>
</feature>
<evidence type="ECO:0000256" key="4">
    <source>
        <dbReference type="SAM" id="SignalP"/>
    </source>
</evidence>
<dbReference type="AlphaFoldDB" id="A0A845MAJ8"/>
<name>A0A845MAJ8_9RHOB</name>
<dbReference type="Gene3D" id="3.40.190.10">
    <property type="entry name" value="Periplasmic binding protein-like II"/>
    <property type="match status" value="2"/>
</dbReference>
<evidence type="ECO:0000256" key="2">
    <source>
        <dbReference type="ARBA" id="ARBA00022448"/>
    </source>
</evidence>
<dbReference type="EMBL" id="WTUX01000019">
    <property type="protein sequence ID" value="MZR14304.1"/>
    <property type="molecule type" value="Genomic_DNA"/>
</dbReference>
<protein>
    <submittedName>
        <fullName evidence="6">Transporter substrate-binding domain-containing protein</fullName>
    </submittedName>
</protein>
<feature type="chain" id="PRO_5032804961" evidence="4">
    <location>
        <begin position="23"/>
        <end position="344"/>
    </location>
</feature>
<dbReference type="Pfam" id="PF00497">
    <property type="entry name" value="SBP_bac_3"/>
    <property type="match status" value="1"/>
</dbReference>
<dbReference type="PANTHER" id="PTHR30085:SF7">
    <property type="entry name" value="AMINO-ACID ABC TRANSPORTER-BINDING PROTEIN YHDW-RELATED"/>
    <property type="match status" value="1"/>
</dbReference>
<dbReference type="SMART" id="SM00062">
    <property type="entry name" value="PBPb"/>
    <property type="match status" value="1"/>
</dbReference>
<accession>A0A845MAJ8</accession>
<comment type="caution">
    <text evidence="6">The sequence shown here is derived from an EMBL/GenBank/DDBJ whole genome shotgun (WGS) entry which is preliminary data.</text>
</comment>
<proteinExistence type="inferred from homology"/>
<dbReference type="InterPro" id="IPR001638">
    <property type="entry name" value="Solute-binding_3/MltF_N"/>
</dbReference>
<keyword evidence="2" id="KW-0813">Transport</keyword>
<sequence>MKKSVFVGALATAGVIAGAAFAQMDDSDSTLAAVQDAGVLKCGVNSGLTGFAAPDANGRWEGFDVAVCRAVAAAVLSDPEAVEFVPTTPKTRFTALASGEVDLLVRNTTWTLTRDVDLKFTFLGVNYYDGQGFIVPKALGVSSAKELDGATVCIQTGTTTELNLADFFRVNNISYEPVPIETNAEAQQQYLAGACDTYTTDASGLAATRASFENPGDHAILPEIISKEPLGPLVRHGDDEWADIVRWTLNALIAAEEFGITSTNIEELANGTDNPEINRILGTEGTMGEMLGLDAEWAMRAIMAEGNYGEIFEKNIGESTPIGLARGLNAQWTDGGLLYAPPFR</sequence>
<dbReference type="GO" id="GO:0006865">
    <property type="term" value="P:amino acid transport"/>
    <property type="evidence" value="ECO:0007669"/>
    <property type="project" value="TreeGrafter"/>
</dbReference>
<dbReference type="CDD" id="cd13692">
    <property type="entry name" value="PBP2_BztA"/>
    <property type="match status" value="1"/>
</dbReference>
<evidence type="ECO:0000256" key="3">
    <source>
        <dbReference type="ARBA" id="ARBA00022729"/>
    </source>
</evidence>
<dbReference type="PANTHER" id="PTHR30085">
    <property type="entry name" value="AMINO ACID ABC TRANSPORTER PERMEASE"/>
    <property type="match status" value="1"/>
</dbReference>
<keyword evidence="3 4" id="KW-0732">Signal</keyword>